<evidence type="ECO:0000256" key="5">
    <source>
        <dbReference type="ARBA" id="ARBA00022723"/>
    </source>
</evidence>
<evidence type="ECO:0000259" key="9">
    <source>
        <dbReference type="Pfam" id="PF13359"/>
    </source>
</evidence>
<feature type="domain" description="DUF8040" evidence="10">
    <location>
        <begin position="3"/>
        <end position="70"/>
    </location>
</feature>
<proteinExistence type="inferred from homology"/>
<accession>A0A2G5DG69</accession>
<evidence type="ECO:0000259" key="10">
    <source>
        <dbReference type="Pfam" id="PF26138"/>
    </source>
</evidence>
<dbReference type="InterPro" id="IPR058353">
    <property type="entry name" value="DUF8040"/>
</dbReference>
<protein>
    <recommendedName>
        <fullName evidence="13">Myb/SANT-like domain-containing protein</fullName>
    </recommendedName>
</protein>
<reference evidence="11 12" key="1">
    <citation type="submission" date="2017-09" db="EMBL/GenBank/DDBJ databases">
        <title>WGS assembly of Aquilegia coerulea Goldsmith.</title>
        <authorList>
            <person name="Hodges S."/>
            <person name="Kramer E."/>
            <person name="Nordborg M."/>
            <person name="Tomkins J."/>
            <person name="Borevitz J."/>
            <person name="Derieg N."/>
            <person name="Yan J."/>
            <person name="Mihaltcheva S."/>
            <person name="Hayes R.D."/>
            <person name="Rokhsar D."/>
        </authorList>
    </citation>
    <scope>NUCLEOTIDE SEQUENCE [LARGE SCALE GENOMIC DNA]</scope>
    <source>
        <strain evidence="12">cv. Goldsmith</strain>
    </source>
</reference>
<feature type="domain" description="DDE Tnp4" evidence="9">
    <location>
        <begin position="115"/>
        <end position="263"/>
    </location>
</feature>
<gene>
    <name evidence="11" type="ORF">AQUCO_02000133v1</name>
</gene>
<evidence type="ECO:0000313" key="11">
    <source>
        <dbReference type="EMBL" id="PIA42474.1"/>
    </source>
</evidence>
<dbReference type="GO" id="GO:0005634">
    <property type="term" value="C:nucleus"/>
    <property type="evidence" value="ECO:0007669"/>
    <property type="project" value="UniProtKB-SubCell"/>
</dbReference>
<evidence type="ECO:0000256" key="3">
    <source>
        <dbReference type="ARBA" id="ARBA00006958"/>
    </source>
</evidence>
<organism evidence="11 12">
    <name type="scientific">Aquilegia coerulea</name>
    <name type="common">Rocky mountain columbine</name>
    <dbReference type="NCBI Taxonomy" id="218851"/>
    <lineage>
        <taxon>Eukaryota</taxon>
        <taxon>Viridiplantae</taxon>
        <taxon>Streptophyta</taxon>
        <taxon>Embryophyta</taxon>
        <taxon>Tracheophyta</taxon>
        <taxon>Spermatophyta</taxon>
        <taxon>Magnoliopsida</taxon>
        <taxon>Ranunculales</taxon>
        <taxon>Ranunculaceae</taxon>
        <taxon>Thalictroideae</taxon>
        <taxon>Aquilegia</taxon>
    </lineage>
</organism>
<dbReference type="AlphaFoldDB" id="A0A2G5DG69"/>
<keyword evidence="12" id="KW-1185">Reference proteome</keyword>
<sequence>MGIQSFHQLCILIRAQGVVSDNDNCSLEEMVMRFLHIIGHNVRHRVLEGWFYRSRETISRQFNEILKCVLKFYKPLIADHLELVHGSGTPPEITNDPHYREYFKVCSILSVGSPVEEQDRFRGRKLITTQNVLAACSFDLKFTYVLAGWEGTAHDQRVLDDALGRANPFVIPSGRYYLVDAGYTNQPGFLAPFRRTFYHVSEHEGRIPQNEKELFNKRHSLLRNSIERAFGVLKKRWPMLSTQSFYPYKIQVKIVLACFILHNHIRGVEPYDPILDEVDKELDGAPIDESGVENDCESSFKIDDKKVQLRWNPTLDNVLLDVLGEAAREGKKIGKRWDTVVWNNLLATLSEKANETVKSAHVENMIRQMRNEYNSFVELKAKSGVSYDPTRQTIIASNEYWKELLSKPKDSKKFKAFRDRGRKWDYEKLSTVIGNSHATGSYSANGLDEDTEKNGEEESIDLEVGEETISTASTKKTKRQHGKRMRGVDEVKNMLEGVNEHLALLRETIDPLTFGKQLRQAIMGVKGFSHKYLNSAFKILMKNHVEAEIFLLTDEEGRVDVLNDLFVQIGDI</sequence>
<dbReference type="Proteomes" id="UP000230069">
    <property type="component" value="Unassembled WGS sequence"/>
</dbReference>
<dbReference type="GO" id="GO:0004518">
    <property type="term" value="F:nuclease activity"/>
    <property type="evidence" value="ECO:0007669"/>
    <property type="project" value="UniProtKB-KW"/>
</dbReference>
<feature type="domain" description="Myb/SANT-like" evidence="8">
    <location>
        <begin position="310"/>
        <end position="403"/>
    </location>
</feature>
<keyword evidence="4" id="KW-0540">Nuclease</keyword>
<dbReference type="GO" id="GO:0016787">
    <property type="term" value="F:hydrolase activity"/>
    <property type="evidence" value="ECO:0007669"/>
    <property type="project" value="UniProtKB-KW"/>
</dbReference>
<dbReference type="PANTHER" id="PTHR22930">
    <property type="match status" value="1"/>
</dbReference>
<dbReference type="InterPro" id="IPR045249">
    <property type="entry name" value="HARBI1-like"/>
</dbReference>
<evidence type="ECO:0000256" key="2">
    <source>
        <dbReference type="ARBA" id="ARBA00004123"/>
    </source>
</evidence>
<evidence type="ECO:0000256" key="4">
    <source>
        <dbReference type="ARBA" id="ARBA00022722"/>
    </source>
</evidence>
<comment type="subcellular location">
    <subcellularLocation>
        <location evidence="2">Nucleus</location>
    </subcellularLocation>
</comment>
<comment type="cofactor">
    <cofactor evidence="1">
        <name>a divalent metal cation</name>
        <dbReference type="ChEBI" id="CHEBI:60240"/>
    </cofactor>
</comment>
<dbReference type="PANTHER" id="PTHR22930:SF259">
    <property type="entry name" value="OS08G0106900 PROTEIN"/>
    <property type="match status" value="1"/>
</dbReference>
<evidence type="ECO:0000313" key="12">
    <source>
        <dbReference type="Proteomes" id="UP000230069"/>
    </source>
</evidence>
<evidence type="ECO:0000256" key="6">
    <source>
        <dbReference type="ARBA" id="ARBA00022801"/>
    </source>
</evidence>
<evidence type="ECO:0000256" key="7">
    <source>
        <dbReference type="ARBA" id="ARBA00023242"/>
    </source>
</evidence>
<keyword evidence="7" id="KW-0539">Nucleus</keyword>
<dbReference type="FunCoup" id="A0A2G5DG69">
    <property type="interactions" value="34"/>
</dbReference>
<evidence type="ECO:0008006" key="13">
    <source>
        <dbReference type="Google" id="ProtNLM"/>
    </source>
</evidence>
<keyword evidence="6" id="KW-0378">Hydrolase</keyword>
<keyword evidence="5" id="KW-0479">Metal-binding</keyword>
<dbReference type="Pfam" id="PF13359">
    <property type="entry name" value="DDE_Tnp_4"/>
    <property type="match status" value="1"/>
</dbReference>
<dbReference type="InterPro" id="IPR027806">
    <property type="entry name" value="HARBI1_dom"/>
</dbReference>
<name>A0A2G5DG69_AQUCA</name>
<dbReference type="EMBL" id="KZ305037">
    <property type="protein sequence ID" value="PIA42474.1"/>
    <property type="molecule type" value="Genomic_DNA"/>
</dbReference>
<evidence type="ECO:0000259" key="8">
    <source>
        <dbReference type="Pfam" id="PF12776"/>
    </source>
</evidence>
<dbReference type="InParanoid" id="A0A2G5DG69"/>
<dbReference type="Pfam" id="PF26138">
    <property type="entry name" value="DUF8040"/>
    <property type="match status" value="1"/>
</dbReference>
<comment type="similarity">
    <text evidence="3">Belongs to the HARBI1 family.</text>
</comment>
<evidence type="ECO:0000256" key="1">
    <source>
        <dbReference type="ARBA" id="ARBA00001968"/>
    </source>
</evidence>
<dbReference type="InterPro" id="IPR024752">
    <property type="entry name" value="Myb/SANT-like_dom"/>
</dbReference>
<dbReference type="Pfam" id="PF12776">
    <property type="entry name" value="Myb_DNA-bind_3"/>
    <property type="match status" value="1"/>
</dbReference>
<dbReference type="OrthoDB" id="1925434at2759"/>
<dbReference type="GO" id="GO:0046872">
    <property type="term" value="F:metal ion binding"/>
    <property type="evidence" value="ECO:0007669"/>
    <property type="project" value="UniProtKB-KW"/>
</dbReference>